<evidence type="ECO:0000259" key="5">
    <source>
        <dbReference type="Pfam" id="PF24827"/>
    </source>
</evidence>
<protein>
    <submittedName>
        <fullName evidence="6">Succinylglutamate desuccinylase/aspartoacylase family protein</fullName>
    </submittedName>
</protein>
<comment type="caution">
    <text evidence="6">The sequence shown here is derived from an EMBL/GenBank/DDBJ whole genome shotgun (WGS) entry which is preliminary data.</text>
</comment>
<dbReference type="SUPFAM" id="SSF53187">
    <property type="entry name" value="Zn-dependent exopeptidases"/>
    <property type="match status" value="1"/>
</dbReference>
<dbReference type="Pfam" id="PF24827">
    <property type="entry name" value="AstE_AspA_cat"/>
    <property type="match status" value="1"/>
</dbReference>
<keyword evidence="4" id="KW-0862">Zinc</keyword>
<evidence type="ECO:0000256" key="4">
    <source>
        <dbReference type="ARBA" id="ARBA00022833"/>
    </source>
</evidence>
<evidence type="ECO:0000313" key="6">
    <source>
        <dbReference type="EMBL" id="MCW3807494.1"/>
    </source>
</evidence>
<dbReference type="GO" id="GO:0016811">
    <property type="term" value="F:hydrolase activity, acting on carbon-nitrogen (but not peptide) bonds, in linear amides"/>
    <property type="evidence" value="ECO:0007669"/>
    <property type="project" value="InterPro"/>
</dbReference>
<dbReference type="PANTHER" id="PTHR37326">
    <property type="entry name" value="BLL3975 PROTEIN"/>
    <property type="match status" value="1"/>
</dbReference>
<dbReference type="RefSeq" id="WP_301201907.1">
    <property type="nucleotide sequence ID" value="NZ_JAPDPI010000048.1"/>
</dbReference>
<reference evidence="6" key="1">
    <citation type="submission" date="2022-10" db="EMBL/GenBank/DDBJ databases">
        <authorList>
            <person name="Yu W.X."/>
        </authorList>
    </citation>
    <scope>NUCLEOTIDE SEQUENCE</scope>
    <source>
        <strain evidence="6">D04</strain>
    </source>
</reference>
<dbReference type="InterPro" id="IPR053138">
    <property type="entry name" value="N-alpha-Ac-DABA_deacetylase"/>
</dbReference>
<evidence type="ECO:0000256" key="1">
    <source>
        <dbReference type="ARBA" id="ARBA00001947"/>
    </source>
</evidence>
<sequence length="346" mass="37955">MRKEFKINNELIKAGESKVVYFSLPALHSNSTITMPVHIVHGKKEGPVLFISAAIHGDEINGVEIIRRLLSMDTMKRMRGTLLAVPVVNIYGFNSHSRYLPDRRDLNRSFPGVGSGSMAGRLANIFLTEVVSRSDIGIDIHTASIHRDNLPQVRADLNDDKLNIMSKVFESPVILHSAPPLGSLRAAANQINVPVMVYESGEALRFDELSIRVGVRGILNVMNNLGMLTKSTQRKQKSSVILHSSTWVRASTSGILRATVSLGDMVKKGDLIGYISNPASKTDTIVEATSSGIIIGRTNIPLIYEGEALFHIGKSHQTKLLEEHMDALNNDSLLNPPELVEEPVIV</sequence>
<dbReference type="InterPro" id="IPR055438">
    <property type="entry name" value="AstE_AspA_cat"/>
</dbReference>
<accession>A0AAE3MH50</accession>
<dbReference type="Proteomes" id="UP001207408">
    <property type="component" value="Unassembled WGS sequence"/>
</dbReference>
<keyword evidence="3" id="KW-0378">Hydrolase</keyword>
<dbReference type="AlphaFoldDB" id="A0AAE3MH50"/>
<proteinExistence type="predicted"/>
<dbReference type="PANTHER" id="PTHR37326:SF2">
    <property type="entry name" value="SUCCINYLGLUTAMATE DESUCCINYLASE_ASPARTOACYLASE FAMILY PROTEIN"/>
    <property type="match status" value="1"/>
</dbReference>
<dbReference type="PIRSF" id="PIRSF039012">
    <property type="entry name" value="ASP"/>
    <property type="match status" value="1"/>
</dbReference>
<evidence type="ECO:0000313" key="7">
    <source>
        <dbReference type="Proteomes" id="UP001207408"/>
    </source>
</evidence>
<gene>
    <name evidence="6" type="ORF">OM074_17825</name>
</gene>
<dbReference type="EMBL" id="JAPDPI010000048">
    <property type="protein sequence ID" value="MCW3807494.1"/>
    <property type="molecule type" value="Genomic_DNA"/>
</dbReference>
<keyword evidence="2" id="KW-0479">Metal-binding</keyword>
<dbReference type="GO" id="GO:0046872">
    <property type="term" value="F:metal ion binding"/>
    <property type="evidence" value="ECO:0007669"/>
    <property type="project" value="UniProtKB-KW"/>
</dbReference>
<name>A0AAE3MH50_9BACT</name>
<feature type="domain" description="Succinylglutamate desuccinylase/Aspartoacylase catalytic" evidence="5">
    <location>
        <begin position="46"/>
        <end position="223"/>
    </location>
</feature>
<dbReference type="CDD" id="cd06251">
    <property type="entry name" value="M14_ASTE_ASPA-like"/>
    <property type="match status" value="1"/>
</dbReference>
<dbReference type="Gene3D" id="3.40.630.10">
    <property type="entry name" value="Zn peptidases"/>
    <property type="match status" value="1"/>
</dbReference>
<keyword evidence="7" id="KW-1185">Reference proteome</keyword>
<comment type="cofactor">
    <cofactor evidence="1">
        <name>Zn(2+)</name>
        <dbReference type="ChEBI" id="CHEBI:29105"/>
    </cofactor>
</comment>
<dbReference type="InterPro" id="IPR043795">
    <property type="entry name" value="N-alpha-Ac-DABA-like"/>
</dbReference>
<dbReference type="GO" id="GO:0016788">
    <property type="term" value="F:hydrolase activity, acting on ester bonds"/>
    <property type="evidence" value="ECO:0007669"/>
    <property type="project" value="InterPro"/>
</dbReference>
<organism evidence="6 7">
    <name type="scientific">Plebeiibacterium marinum</name>
    <dbReference type="NCBI Taxonomy" id="2992111"/>
    <lineage>
        <taxon>Bacteria</taxon>
        <taxon>Pseudomonadati</taxon>
        <taxon>Bacteroidota</taxon>
        <taxon>Bacteroidia</taxon>
        <taxon>Marinilabiliales</taxon>
        <taxon>Marinilabiliaceae</taxon>
        <taxon>Plebeiibacterium</taxon>
    </lineage>
</organism>
<evidence type="ECO:0000256" key="2">
    <source>
        <dbReference type="ARBA" id="ARBA00022723"/>
    </source>
</evidence>
<evidence type="ECO:0000256" key="3">
    <source>
        <dbReference type="ARBA" id="ARBA00022801"/>
    </source>
</evidence>